<dbReference type="AlphaFoldDB" id="X1NS02"/>
<dbReference type="InterPro" id="IPR046164">
    <property type="entry name" value="DUF6166"/>
</dbReference>
<accession>X1NS02</accession>
<gene>
    <name evidence="1" type="ORF">S06H3_30526</name>
</gene>
<dbReference type="EMBL" id="BARV01017983">
    <property type="protein sequence ID" value="GAI29560.1"/>
    <property type="molecule type" value="Genomic_DNA"/>
</dbReference>
<sequence>MSIYRGLRYQEAGNLVVSKDGEVLSPVPSQRVYNHSPDGFQWGYG</sequence>
<reference evidence="1" key="1">
    <citation type="journal article" date="2014" name="Front. Microbiol.">
        <title>High frequency of phylogenetically diverse reductive dehalogenase-homologous genes in deep subseafloor sedimentary metagenomes.</title>
        <authorList>
            <person name="Kawai M."/>
            <person name="Futagami T."/>
            <person name="Toyoda A."/>
            <person name="Takaki Y."/>
            <person name="Nishi S."/>
            <person name="Hori S."/>
            <person name="Arai W."/>
            <person name="Tsubouchi T."/>
            <person name="Morono Y."/>
            <person name="Uchiyama I."/>
            <person name="Ito T."/>
            <person name="Fujiyama A."/>
            <person name="Inagaki F."/>
            <person name="Takami H."/>
        </authorList>
    </citation>
    <scope>NUCLEOTIDE SEQUENCE</scope>
    <source>
        <strain evidence="1">Expedition CK06-06</strain>
    </source>
</reference>
<proteinExistence type="predicted"/>
<evidence type="ECO:0000313" key="1">
    <source>
        <dbReference type="EMBL" id="GAI29560.1"/>
    </source>
</evidence>
<feature type="non-terminal residue" evidence="1">
    <location>
        <position position="45"/>
    </location>
</feature>
<dbReference type="Pfam" id="PF19663">
    <property type="entry name" value="DUF6166"/>
    <property type="match status" value="1"/>
</dbReference>
<comment type="caution">
    <text evidence="1">The sequence shown here is derived from an EMBL/GenBank/DDBJ whole genome shotgun (WGS) entry which is preliminary data.</text>
</comment>
<name>X1NS02_9ZZZZ</name>
<organism evidence="1">
    <name type="scientific">marine sediment metagenome</name>
    <dbReference type="NCBI Taxonomy" id="412755"/>
    <lineage>
        <taxon>unclassified sequences</taxon>
        <taxon>metagenomes</taxon>
        <taxon>ecological metagenomes</taxon>
    </lineage>
</organism>
<protein>
    <submittedName>
        <fullName evidence="1">Uncharacterized protein</fullName>
    </submittedName>
</protein>